<protein>
    <submittedName>
        <fullName evidence="2">Uncharacterized protein</fullName>
    </submittedName>
</protein>
<dbReference type="EMBL" id="QGDQ01000011">
    <property type="protein sequence ID" value="PWJ53708.1"/>
    <property type="molecule type" value="Genomic_DNA"/>
</dbReference>
<evidence type="ECO:0000313" key="2">
    <source>
        <dbReference type="EMBL" id="PWJ53708.1"/>
    </source>
</evidence>
<dbReference type="Proteomes" id="UP000245469">
    <property type="component" value="Unassembled WGS sequence"/>
</dbReference>
<proteinExistence type="predicted"/>
<feature type="transmembrane region" description="Helical" evidence="1">
    <location>
        <begin position="210"/>
        <end position="231"/>
    </location>
</feature>
<keyword evidence="1" id="KW-0472">Membrane</keyword>
<name>A0A316A917_9ACTN</name>
<evidence type="ECO:0000313" key="3">
    <source>
        <dbReference type="Proteomes" id="UP000245469"/>
    </source>
</evidence>
<dbReference type="RefSeq" id="WP_109774362.1">
    <property type="nucleotide sequence ID" value="NZ_QGDQ01000011.1"/>
</dbReference>
<feature type="transmembrane region" description="Helical" evidence="1">
    <location>
        <begin position="20"/>
        <end position="39"/>
    </location>
</feature>
<sequence>MPPLLRSTHGELGKACALPSVRLTALLSVIGVAAFLQLTMARYAEASSRPATDLSLLALDRARVAPVLLGAWVFGQDAGAGTYRRLLLTTPRRARIWAAKSLVTGVLSLALGGAVIAASLGPPLLLGLTTVDDVERMLPQLVRTGASWPLLAVMTGAAVLALRTTVGVVTPLLIWMLGLSHLVTVYVPALRWTVDQLLAPDALADGPQTLLRGSVAAAQAALVWTVALVIVQRRDAA</sequence>
<reference evidence="2 3" key="1">
    <citation type="submission" date="2018-03" db="EMBL/GenBank/DDBJ databases">
        <title>Genomic Encyclopedia of Archaeal and Bacterial Type Strains, Phase II (KMG-II): from individual species to whole genera.</title>
        <authorList>
            <person name="Goeker M."/>
        </authorList>
    </citation>
    <scope>NUCLEOTIDE SEQUENCE [LARGE SCALE GENOMIC DNA]</scope>
    <source>
        <strain evidence="2 3">DSM 44889</strain>
    </source>
</reference>
<evidence type="ECO:0000256" key="1">
    <source>
        <dbReference type="SAM" id="Phobius"/>
    </source>
</evidence>
<accession>A0A316A917</accession>
<feature type="transmembrane region" description="Helical" evidence="1">
    <location>
        <begin position="102"/>
        <end position="126"/>
    </location>
</feature>
<gene>
    <name evidence="2" type="ORF">BXY45_111111</name>
</gene>
<feature type="transmembrane region" description="Helical" evidence="1">
    <location>
        <begin position="172"/>
        <end position="190"/>
    </location>
</feature>
<organism evidence="2 3">
    <name type="scientific">Quadrisphaera granulorum</name>
    <dbReference type="NCBI Taxonomy" id="317664"/>
    <lineage>
        <taxon>Bacteria</taxon>
        <taxon>Bacillati</taxon>
        <taxon>Actinomycetota</taxon>
        <taxon>Actinomycetes</taxon>
        <taxon>Kineosporiales</taxon>
        <taxon>Kineosporiaceae</taxon>
        <taxon>Quadrisphaera</taxon>
    </lineage>
</organism>
<keyword evidence="1" id="KW-0812">Transmembrane</keyword>
<keyword evidence="1" id="KW-1133">Transmembrane helix</keyword>
<comment type="caution">
    <text evidence="2">The sequence shown here is derived from an EMBL/GenBank/DDBJ whole genome shotgun (WGS) entry which is preliminary data.</text>
</comment>
<dbReference type="OrthoDB" id="9999107at2"/>
<feature type="transmembrane region" description="Helical" evidence="1">
    <location>
        <begin position="146"/>
        <end position="165"/>
    </location>
</feature>
<keyword evidence="3" id="KW-1185">Reference proteome</keyword>
<dbReference type="AlphaFoldDB" id="A0A316A917"/>